<dbReference type="EMBL" id="LUHQ01000004">
    <property type="protein sequence ID" value="OAO98231.1"/>
    <property type="molecule type" value="Genomic_DNA"/>
</dbReference>
<protein>
    <submittedName>
        <fullName evidence="1">Uncharacterized protein</fullName>
    </submittedName>
</protein>
<sequence>MIREKYKTKYNREPKNYFLLSLSLSRCFPLLRRGYSTICVQSEGFVVSSNIGV</sequence>
<evidence type="ECO:0000313" key="1">
    <source>
        <dbReference type="EMBL" id="OAO98231.1"/>
    </source>
</evidence>
<accession>A0A178UZW2</accession>
<name>A0A178UZW2_ARATH</name>
<comment type="caution">
    <text evidence="1">The sequence shown here is derived from an EMBL/GenBank/DDBJ whole genome shotgun (WGS) entry which is preliminary data.</text>
</comment>
<dbReference type="Proteomes" id="UP000078284">
    <property type="component" value="Chromosome 4"/>
</dbReference>
<proteinExistence type="predicted"/>
<organism evidence="1 2">
    <name type="scientific">Arabidopsis thaliana</name>
    <name type="common">Mouse-ear cress</name>
    <dbReference type="NCBI Taxonomy" id="3702"/>
    <lineage>
        <taxon>Eukaryota</taxon>
        <taxon>Viridiplantae</taxon>
        <taxon>Streptophyta</taxon>
        <taxon>Embryophyta</taxon>
        <taxon>Tracheophyta</taxon>
        <taxon>Spermatophyta</taxon>
        <taxon>Magnoliopsida</taxon>
        <taxon>eudicotyledons</taxon>
        <taxon>Gunneridae</taxon>
        <taxon>Pentapetalae</taxon>
        <taxon>rosids</taxon>
        <taxon>malvids</taxon>
        <taxon>Brassicales</taxon>
        <taxon>Brassicaceae</taxon>
        <taxon>Camelineae</taxon>
        <taxon>Arabidopsis</taxon>
    </lineage>
</organism>
<gene>
    <name evidence="1" type="ordered locus">AXX17_At4g21940</name>
</gene>
<evidence type="ECO:0000313" key="2">
    <source>
        <dbReference type="Proteomes" id="UP000078284"/>
    </source>
</evidence>
<reference evidence="2" key="1">
    <citation type="journal article" date="2016" name="Proc. Natl. Acad. Sci. U.S.A.">
        <title>Chromosome-level assembly of Arabidopsis thaliana Ler reveals the extent of translocation and inversion polymorphisms.</title>
        <authorList>
            <person name="Zapata L."/>
            <person name="Ding J."/>
            <person name="Willing E.M."/>
            <person name="Hartwig B."/>
            <person name="Bezdan D."/>
            <person name="Jiao W.B."/>
            <person name="Patel V."/>
            <person name="Velikkakam James G."/>
            <person name="Koornneef M."/>
            <person name="Ossowski S."/>
            <person name="Schneeberger K."/>
        </authorList>
    </citation>
    <scope>NUCLEOTIDE SEQUENCE [LARGE SCALE GENOMIC DNA]</scope>
    <source>
        <strain evidence="2">cv. Landsberg erecta</strain>
    </source>
</reference>
<dbReference type="AlphaFoldDB" id="A0A178UZW2"/>